<dbReference type="EMBL" id="BBRZ01000076">
    <property type="protein sequence ID" value="GAM58159.1"/>
    <property type="molecule type" value="Genomic_DNA"/>
</dbReference>
<dbReference type="RefSeq" id="WP_261836697.1">
    <property type="nucleotide sequence ID" value="NZ_AP024882.1"/>
</dbReference>
<evidence type="ECO:0000313" key="1">
    <source>
        <dbReference type="EMBL" id="GAM58159.1"/>
    </source>
</evidence>
<reference evidence="1 2" key="2">
    <citation type="submission" date="2015-01" db="EMBL/GenBank/DDBJ databases">
        <authorList>
            <consortium name="NBRP consortium"/>
            <person name="Sawabe T."/>
            <person name="Meirelles P."/>
            <person name="Feng G."/>
            <person name="Sayaka M."/>
            <person name="Hattori M."/>
            <person name="Ohkuma M."/>
        </authorList>
    </citation>
    <scope>NUCLEOTIDE SEQUENCE [LARGE SCALE GENOMIC DNA]</scope>
    <source>
        <strain evidence="2">JCM 19231</strain>
    </source>
</reference>
<reference evidence="1 2" key="1">
    <citation type="submission" date="2015-01" db="EMBL/GenBank/DDBJ databases">
        <title>Vibrio sp. C1 JCM 19231 whole genome shotgun sequence.</title>
        <authorList>
            <person name="Sawabe T."/>
            <person name="Meirelles P."/>
            <person name="Feng G."/>
            <person name="Sayaka M."/>
            <person name="Hattori M."/>
            <person name="Ohkuma M."/>
        </authorList>
    </citation>
    <scope>NUCLEOTIDE SEQUENCE [LARGE SCALE GENOMIC DNA]</scope>
    <source>
        <strain evidence="2">JCM 19231</strain>
    </source>
</reference>
<gene>
    <name evidence="1" type="ORF">JCM19231_1540</name>
</gene>
<accession>A0A0B8P5A3</accession>
<proteinExistence type="predicted"/>
<sequence>MFKTDKSKVKELLIATRFGVSASEMATIIGVDPVKALKIIRQLKEEGEDIQSLGEGNNPELLVLYSIGEIEN</sequence>
<organism evidence="1 2">
    <name type="scientific">Vibrio ishigakensis</name>
    <dbReference type="NCBI Taxonomy" id="1481914"/>
    <lineage>
        <taxon>Bacteria</taxon>
        <taxon>Pseudomonadati</taxon>
        <taxon>Pseudomonadota</taxon>
        <taxon>Gammaproteobacteria</taxon>
        <taxon>Vibrionales</taxon>
        <taxon>Vibrionaceae</taxon>
        <taxon>Vibrio</taxon>
    </lineage>
</organism>
<keyword evidence="2" id="KW-1185">Reference proteome</keyword>
<comment type="caution">
    <text evidence="1">The sequence shown here is derived from an EMBL/GenBank/DDBJ whole genome shotgun (WGS) entry which is preliminary data.</text>
</comment>
<dbReference type="AlphaFoldDB" id="A0A0B8P5A3"/>
<evidence type="ECO:0000313" key="2">
    <source>
        <dbReference type="Proteomes" id="UP000031671"/>
    </source>
</evidence>
<protein>
    <submittedName>
        <fullName evidence="1">Uncharacterized protein</fullName>
    </submittedName>
</protein>
<name>A0A0B8P5A3_9VIBR</name>
<dbReference type="Proteomes" id="UP000031671">
    <property type="component" value="Unassembled WGS sequence"/>
</dbReference>